<keyword evidence="5" id="KW-0542">Nucleomorph</keyword>
<dbReference type="Pfam" id="PF01926">
    <property type="entry name" value="MMR_HSR1"/>
    <property type="match status" value="1"/>
</dbReference>
<dbReference type="GO" id="GO:0005730">
    <property type="term" value="C:nucleolus"/>
    <property type="evidence" value="ECO:0007669"/>
    <property type="project" value="TreeGrafter"/>
</dbReference>
<dbReference type="PANTHER" id="PTHR11089:SF9">
    <property type="entry name" value="NUCLEOLAR GTP-BINDING PROTEIN 2"/>
    <property type="match status" value="1"/>
</dbReference>
<dbReference type="Proteomes" id="UP000243348">
    <property type="component" value="Nucleomorph 3"/>
</dbReference>
<feature type="domain" description="G" evidence="4">
    <location>
        <begin position="130"/>
        <end position="186"/>
    </location>
</feature>
<keyword evidence="2" id="KW-0547">Nucleotide-binding</keyword>
<dbReference type="Gene3D" id="3.40.50.300">
    <property type="entry name" value="P-loop containing nucleotide triphosphate hydrolases"/>
    <property type="match status" value="1"/>
</dbReference>
<sequence>MEYKNFFKKKLSRKIQEKNQKRRIWCEIFKVLLSSDLILYVLDSRDPLGTWCSFIKKKIHQLDKKLILILNKCDLVPAWLLTKWITIFSDKNITIAFHSVSPQISGKGPVLNIIRQIKKSFLLKKKNLIIGVVGYPNVGKSTLINTLNGKKVVSVSSKSGETKIWQFIKLLNKTFIIDSPGIIPNFKLDEITKMVRGNVQLEKLWGKNLEIPVILRKINGLLNHTSFRLKTKKSVLLSSNYLNFLPKLEKGGGENIKEKISLKLRKFLKGTIPWYAPLPFKNKKKVKILKQKKWQIQKILSVSCEFSTI</sequence>
<keyword evidence="3" id="KW-0342">GTP-binding</keyword>
<dbReference type="SUPFAM" id="SSF52540">
    <property type="entry name" value="P-loop containing nucleoside triphosphate hydrolases"/>
    <property type="match status" value="1"/>
</dbReference>
<comment type="subcellular location">
    <subcellularLocation>
        <location evidence="1">Plastid</location>
        <location evidence="1">Chloroplast</location>
    </subcellularLocation>
</comment>
<evidence type="ECO:0000259" key="4">
    <source>
        <dbReference type="Pfam" id="PF01926"/>
    </source>
</evidence>
<dbReference type="PANTHER" id="PTHR11089">
    <property type="entry name" value="GTP-BINDING PROTEIN-RELATED"/>
    <property type="match status" value="1"/>
</dbReference>
<organism evidence="5 6">
    <name type="scientific">Chroomonas mesostigmatica CCMP1168</name>
    <dbReference type="NCBI Taxonomy" id="1195612"/>
    <lineage>
        <taxon>Eukaryota</taxon>
        <taxon>Cryptophyceae</taxon>
        <taxon>Pyrenomonadales</taxon>
        <taxon>Chroomonadaceae</taxon>
        <taxon>Chroomonas</taxon>
    </lineage>
</organism>
<dbReference type="EMBL" id="CP003682">
    <property type="protein sequence ID" value="AFP65591.1"/>
    <property type="molecule type" value="Genomic_DNA"/>
</dbReference>
<dbReference type="GO" id="GO:0009507">
    <property type="term" value="C:chloroplast"/>
    <property type="evidence" value="ECO:0007669"/>
    <property type="project" value="UniProtKB-SubCell"/>
</dbReference>
<dbReference type="InterPro" id="IPR027417">
    <property type="entry name" value="P-loop_NTPase"/>
</dbReference>
<evidence type="ECO:0000313" key="6">
    <source>
        <dbReference type="Proteomes" id="UP000243348"/>
    </source>
</evidence>
<geneLocation type="nucleomorph" evidence="5"/>
<reference evidence="5 6" key="1">
    <citation type="journal article" date="2012" name="Genome Biol. Evol.">
        <title>Nucleomorph genome sequence of the cryptophyte alga Chroomonas mesostigmatica CCMP1168 reveals lineage-specific gene loss and genome complexity.</title>
        <authorList>
            <person name="Moore C.E."/>
            <person name="Curtis B."/>
            <person name="Mills T."/>
            <person name="Tanifuji G."/>
            <person name="Archibald J.M."/>
        </authorList>
    </citation>
    <scope>NUCLEOTIDE SEQUENCE [LARGE SCALE GENOMIC DNA]</scope>
    <source>
        <strain evidence="5 6">CCMP1168</strain>
    </source>
</reference>
<evidence type="ECO:0000313" key="5">
    <source>
        <dbReference type="EMBL" id="AFP65591.1"/>
    </source>
</evidence>
<proteinExistence type="predicted"/>
<dbReference type="PRINTS" id="PR00326">
    <property type="entry name" value="GTP1OBG"/>
</dbReference>
<gene>
    <name evidence="5" type="primary">GTP-bp</name>
    <name evidence="5" type="ORF">CMESO_439</name>
</gene>
<dbReference type="InterPro" id="IPR050755">
    <property type="entry name" value="TRAFAC_YlqF/YawG_RiboMat"/>
</dbReference>
<dbReference type="AlphaFoldDB" id="J7G6C9"/>
<dbReference type="InterPro" id="IPR006073">
    <property type="entry name" value="GTP-bd"/>
</dbReference>
<dbReference type="GO" id="GO:0005525">
    <property type="term" value="F:GTP binding"/>
    <property type="evidence" value="ECO:0007669"/>
    <property type="project" value="UniProtKB-KW"/>
</dbReference>
<accession>J7G6C9</accession>
<evidence type="ECO:0000256" key="2">
    <source>
        <dbReference type="ARBA" id="ARBA00022741"/>
    </source>
</evidence>
<evidence type="ECO:0000256" key="1">
    <source>
        <dbReference type="ARBA" id="ARBA00004229"/>
    </source>
</evidence>
<name>J7G6C9_9CRYP</name>
<protein>
    <submittedName>
        <fullName evidence="5">GTP-binding protein</fullName>
    </submittedName>
</protein>
<evidence type="ECO:0000256" key="3">
    <source>
        <dbReference type="ARBA" id="ARBA00023134"/>
    </source>
</evidence>